<dbReference type="AlphaFoldDB" id="A0A803J5S4"/>
<sequence>MDTEQASKSLDDVHQISSDSSAFLPEAGHSSDKYSATEEEWQAQQCKGSSDSNHIQCQHYLMTTRELQMYWKKEKHSSKPDTLLFEIQSARIAEDFLSKFVVYQIVIIRTGSFDENNVFIERRYSDFEKLHRTLLKEFKEEMEDVVFPKKVLIGNFTTDMISKRMLCLKNYLDELYAIKYIRWSKIYIDFFLDPELDEGYSCLRGGQYKKATEIFQQIVCLQEKLIQHCSILIVPPLCALVVCHKDLEDLQKAYEAVQEPTRNDSILDLVISNNNELISNICVGEHLGNSDYNMVSFEIMLQRQLYKGVTKTLNFRRADFASIRASLQCVNWERLFIGLDTEGKWNIFKTLLCRYTQQYIPHVSKERHRKAKPLWLNKSVSVEVGKKKRAFKAFRLAGTAETFIRYKEANKACKKAIRQAKIEMERGIAARSKNNPKLFFNYVNSKKMKKEGVGTLLSRGE</sequence>
<dbReference type="GeneTree" id="ENSGT00530000063759"/>
<proteinExistence type="predicted"/>
<evidence type="ECO:0000256" key="5">
    <source>
        <dbReference type="ARBA" id="ARBA00023121"/>
    </source>
</evidence>
<evidence type="ECO:0000256" key="3">
    <source>
        <dbReference type="ARBA" id="ARBA00022753"/>
    </source>
</evidence>
<accession>A0A803J5S4</accession>
<keyword evidence="2" id="KW-0813">Transport</keyword>
<dbReference type="Pfam" id="PF00787">
    <property type="entry name" value="PX"/>
    <property type="match status" value="1"/>
</dbReference>
<dbReference type="PANTHER" id="PTHR20939">
    <property type="entry name" value="SORTING NEXIN 20, 21"/>
    <property type="match status" value="1"/>
</dbReference>
<evidence type="ECO:0000256" key="4">
    <source>
        <dbReference type="ARBA" id="ARBA00022927"/>
    </source>
</evidence>
<evidence type="ECO:0000313" key="9">
    <source>
        <dbReference type="Ensembl" id="ENSXETP00000103164"/>
    </source>
</evidence>
<feature type="region of interest" description="Disordered" evidence="7">
    <location>
        <begin position="20"/>
        <end position="39"/>
    </location>
</feature>
<name>A0A803J5S4_XENTR</name>
<evidence type="ECO:0000256" key="7">
    <source>
        <dbReference type="SAM" id="MobiDB-lite"/>
    </source>
</evidence>
<keyword evidence="4" id="KW-0653">Protein transport</keyword>
<keyword evidence="3" id="KW-0967">Endosome</keyword>
<dbReference type="SMART" id="SM00312">
    <property type="entry name" value="PX"/>
    <property type="match status" value="1"/>
</dbReference>
<comment type="subcellular location">
    <subcellularLocation>
        <location evidence="1">Early endosome membrane</location>
        <topology evidence="1">Peripheral membrane protein</topology>
        <orientation evidence="1">Cytoplasmic side</orientation>
    </subcellularLocation>
</comment>
<protein>
    <recommendedName>
        <fullName evidence="8">PX domain-containing protein</fullName>
    </recommendedName>
</protein>
<organism evidence="9">
    <name type="scientific">Xenopus tropicalis</name>
    <name type="common">Western clawed frog</name>
    <name type="synonym">Silurana tropicalis</name>
    <dbReference type="NCBI Taxonomy" id="8364"/>
    <lineage>
        <taxon>Eukaryota</taxon>
        <taxon>Metazoa</taxon>
        <taxon>Chordata</taxon>
        <taxon>Craniata</taxon>
        <taxon>Vertebrata</taxon>
        <taxon>Euteleostomi</taxon>
        <taxon>Amphibia</taxon>
        <taxon>Batrachia</taxon>
        <taxon>Anura</taxon>
        <taxon>Pipoidea</taxon>
        <taxon>Pipidae</taxon>
        <taxon>Xenopodinae</taxon>
        <taxon>Xenopus</taxon>
        <taxon>Silurana</taxon>
    </lineage>
</organism>
<dbReference type="InterPro" id="IPR001683">
    <property type="entry name" value="PX_dom"/>
</dbReference>
<feature type="domain" description="PX" evidence="8">
    <location>
        <begin position="81"/>
        <end position="198"/>
    </location>
</feature>
<dbReference type="InterPro" id="IPR039937">
    <property type="entry name" value="SNX20/SNX21"/>
</dbReference>
<evidence type="ECO:0000259" key="8">
    <source>
        <dbReference type="PROSITE" id="PS50195"/>
    </source>
</evidence>
<dbReference type="PANTHER" id="PTHR20939:SF1">
    <property type="entry name" value="SORTING NEXIN-20"/>
    <property type="match status" value="1"/>
</dbReference>
<dbReference type="Gene3D" id="3.30.1520.10">
    <property type="entry name" value="Phox-like domain"/>
    <property type="match status" value="1"/>
</dbReference>
<evidence type="ECO:0000256" key="6">
    <source>
        <dbReference type="ARBA" id="ARBA00023136"/>
    </source>
</evidence>
<dbReference type="SUPFAM" id="SSF64268">
    <property type="entry name" value="PX domain"/>
    <property type="match status" value="1"/>
</dbReference>
<dbReference type="Ensembl" id="ENSXETT00000114939">
    <property type="protein sequence ID" value="ENSXETP00000103164"/>
    <property type="gene ID" value="ENSXETG00000046993"/>
</dbReference>
<reference evidence="9" key="1">
    <citation type="journal article" date="2010" name="Science">
        <title>The genome of the Western clawed frog Xenopus tropicalis.</title>
        <authorList>
            <person name="Hellsten U."/>
            <person name="Harland R.M."/>
            <person name="Gilchrist M.J."/>
            <person name="Hendrix D."/>
            <person name="Jurka J."/>
            <person name="Kapitonov V."/>
            <person name="Ovcharenko I."/>
            <person name="Putnam N.H."/>
            <person name="Shu S."/>
            <person name="Taher L."/>
            <person name="Blitz I.L."/>
            <person name="Blumberg B."/>
            <person name="Dichmann D.S."/>
            <person name="Dubchak I."/>
            <person name="Amaya E."/>
            <person name="Detter J.C."/>
            <person name="Fletcher R."/>
            <person name="Gerhard D.S."/>
            <person name="Goodstein D."/>
            <person name="Graves T."/>
            <person name="Grigoriev I.V."/>
            <person name="Grimwood J."/>
            <person name="Kawashima T."/>
            <person name="Lindquist E."/>
            <person name="Lucas S.M."/>
            <person name="Mead P.E."/>
            <person name="Mitros T."/>
            <person name="Ogino H."/>
            <person name="Ohta Y."/>
            <person name="Poliakov A.V."/>
            <person name="Pollet N."/>
            <person name="Robert J."/>
            <person name="Salamov A."/>
            <person name="Sater A.K."/>
            <person name="Schmutz J."/>
            <person name="Terry A."/>
            <person name="Vize P.D."/>
            <person name="Warren W.C."/>
            <person name="Wells D."/>
            <person name="Wills A."/>
            <person name="Wilson R.K."/>
            <person name="Zimmerman L.B."/>
            <person name="Zorn A.M."/>
            <person name="Grainger R."/>
            <person name="Grammer T."/>
            <person name="Khokha M.K."/>
            <person name="Richardson P.M."/>
            <person name="Rokhsar D.S."/>
        </authorList>
    </citation>
    <scope>NUCLEOTIDE SEQUENCE [LARGE SCALE GENOMIC DNA]</scope>
    <source>
        <strain evidence="9">Nigerian</strain>
    </source>
</reference>
<dbReference type="GO" id="GO:0035091">
    <property type="term" value="F:phosphatidylinositol binding"/>
    <property type="evidence" value="ECO:0007669"/>
    <property type="project" value="InterPro"/>
</dbReference>
<dbReference type="InterPro" id="IPR036871">
    <property type="entry name" value="PX_dom_sf"/>
</dbReference>
<keyword evidence="5" id="KW-0446">Lipid-binding</keyword>
<dbReference type="PROSITE" id="PS50195">
    <property type="entry name" value="PX"/>
    <property type="match status" value="1"/>
</dbReference>
<reference evidence="9" key="2">
    <citation type="submission" date="2021-03" db="UniProtKB">
        <authorList>
            <consortium name="Ensembl"/>
        </authorList>
    </citation>
    <scope>IDENTIFICATION</scope>
</reference>
<evidence type="ECO:0000256" key="1">
    <source>
        <dbReference type="ARBA" id="ARBA00004469"/>
    </source>
</evidence>
<dbReference type="GO" id="GO:0015031">
    <property type="term" value="P:protein transport"/>
    <property type="evidence" value="ECO:0007669"/>
    <property type="project" value="UniProtKB-KW"/>
</dbReference>
<keyword evidence="6" id="KW-0472">Membrane</keyword>
<dbReference type="InParanoid" id="A0A803J5S4"/>
<dbReference type="GO" id="GO:0031901">
    <property type="term" value="C:early endosome membrane"/>
    <property type="evidence" value="ECO:0007669"/>
    <property type="project" value="UniProtKB-SubCell"/>
</dbReference>
<evidence type="ECO:0000256" key="2">
    <source>
        <dbReference type="ARBA" id="ARBA00022448"/>
    </source>
</evidence>